<evidence type="ECO:0000313" key="17">
    <source>
        <dbReference type="Proteomes" id="UP000076079"/>
    </source>
</evidence>
<dbReference type="FunFam" id="2.40.50.140:FF:000042">
    <property type="entry name" value="Methionine--tRNA ligase"/>
    <property type="match status" value="1"/>
</dbReference>
<dbReference type="SUPFAM" id="SSF50249">
    <property type="entry name" value="Nucleic acid-binding proteins"/>
    <property type="match status" value="1"/>
</dbReference>
<dbReference type="PATRIC" id="fig|1813736.3.peg.3641"/>
<dbReference type="CDD" id="cd00814">
    <property type="entry name" value="MetRS_core"/>
    <property type="match status" value="1"/>
</dbReference>
<evidence type="ECO:0000259" key="15">
    <source>
        <dbReference type="PROSITE" id="PS50886"/>
    </source>
</evidence>
<dbReference type="EC" id="6.1.1.10" evidence="13"/>
<dbReference type="Gene3D" id="1.10.730.10">
    <property type="entry name" value="Isoleucyl-tRNA Synthetase, Domain 1"/>
    <property type="match status" value="1"/>
</dbReference>
<dbReference type="Pfam" id="PF01588">
    <property type="entry name" value="tRNA_bind"/>
    <property type="match status" value="1"/>
</dbReference>
<dbReference type="Pfam" id="PF19303">
    <property type="entry name" value="Anticodon_3"/>
    <property type="match status" value="1"/>
</dbReference>
<dbReference type="PANTHER" id="PTHR43326">
    <property type="entry name" value="METHIONYL-TRNA SYNTHETASE"/>
    <property type="match status" value="1"/>
</dbReference>
<evidence type="ECO:0000256" key="2">
    <source>
        <dbReference type="ARBA" id="ARBA00004496"/>
    </source>
</evidence>
<dbReference type="Gene3D" id="2.40.50.140">
    <property type="entry name" value="Nucleic acid-binding proteins"/>
    <property type="match status" value="1"/>
</dbReference>
<accession>A0A143PNL9</accession>
<dbReference type="OrthoDB" id="9810191at2"/>
<dbReference type="FunFam" id="2.170.220.10:FF:000002">
    <property type="entry name" value="Methionine--tRNA ligase"/>
    <property type="match status" value="1"/>
</dbReference>
<evidence type="ECO:0000256" key="4">
    <source>
        <dbReference type="ARBA" id="ARBA00022490"/>
    </source>
</evidence>
<comment type="caution">
    <text evidence="13">Lacks conserved residue(s) required for the propagation of feature annotation.</text>
</comment>
<keyword evidence="11 13" id="KW-0030">Aminoacyl-tRNA synthetase</keyword>
<dbReference type="InterPro" id="IPR009080">
    <property type="entry name" value="tRNAsynth_Ia_anticodon-bd"/>
</dbReference>
<evidence type="ECO:0000256" key="14">
    <source>
        <dbReference type="SAM" id="MobiDB-lite"/>
    </source>
</evidence>
<evidence type="ECO:0000256" key="8">
    <source>
        <dbReference type="ARBA" id="ARBA00022840"/>
    </source>
</evidence>
<evidence type="ECO:0000256" key="7">
    <source>
        <dbReference type="ARBA" id="ARBA00022741"/>
    </source>
</evidence>
<dbReference type="InterPro" id="IPR033911">
    <property type="entry name" value="MetRS_core"/>
</dbReference>
<dbReference type="InterPro" id="IPR041872">
    <property type="entry name" value="Anticodon_Met"/>
</dbReference>
<dbReference type="PRINTS" id="PR01041">
    <property type="entry name" value="TRNASYNTHMET"/>
</dbReference>
<comment type="subcellular location">
    <subcellularLocation>
        <location evidence="2 13">Cytoplasm</location>
    </subcellularLocation>
</comment>
<dbReference type="AlphaFoldDB" id="A0A143PNL9"/>
<organism evidence="16 17">
    <name type="scientific">Luteitalea pratensis</name>
    <dbReference type="NCBI Taxonomy" id="1855912"/>
    <lineage>
        <taxon>Bacteria</taxon>
        <taxon>Pseudomonadati</taxon>
        <taxon>Acidobacteriota</taxon>
        <taxon>Vicinamibacteria</taxon>
        <taxon>Vicinamibacterales</taxon>
        <taxon>Vicinamibacteraceae</taxon>
        <taxon>Luteitalea</taxon>
    </lineage>
</organism>
<dbReference type="RefSeq" id="WP_110171864.1">
    <property type="nucleotide sequence ID" value="NZ_CP015136.1"/>
</dbReference>
<evidence type="ECO:0000256" key="12">
    <source>
        <dbReference type="ARBA" id="ARBA00047364"/>
    </source>
</evidence>
<sequence>MPRFYLTTAIDYVNSRPHLGTAYEKITADVIARFKRLSGVQTHFVMGNDEHSQNVFRRARDLGQDPLAYCDRMEQEFREVWGALDLSFDDFIRTTQPRHKAAVETIVNRIAAAGDLYQADYEGWYCVGCEAFKQEKDLVDGLCPIHRTKPDWIKERNHFFKLSAYRDRLLAHFAEHPEFLQPDVRRNEILRLLEAGLDDISISRAGQSWGIPLPTDPSSVVYVWFDALINYASAVGLGTDPALLDTWWPADLHVIGKDITRFHSVIWPAMLMSAGLPVPRQVFGHGWVHLRGEKMSKSLGTAIDPLEAAQRFGTDALRLFLTKEIPYGADGDFSYERFEERYNTDLANNLGNLVNRVAAMAVRYRRGRLTPTGSPSRLQDLAATTVREYGDAMESYALHQGVASVYRLLDATNEYLAERAPWTLAKDPANDAALDEVLFTAAESLRLATVLLGPVMPASTQAILARLGDHASIAARRLATDGAWHNGDARTVTSGEALWPRAEPRPEPSGTPVVIAIPQEKAGASSVSEDQPSVAPVPAAAPPAGSTAHVPGATPVQVSVPAPVAPAGEDGIITIDDFMKVELRVGKVLAAEAIPKSKKLLKLTVQDGPESERTILAGIAESYAPDAIVGRTIAFVANLAPRPMMGLVSHGMVLAADTDGKAQLISFETPPAPGTRVR</sequence>
<dbReference type="NCBIfam" id="NF008900">
    <property type="entry name" value="PRK12267.1"/>
    <property type="match status" value="1"/>
</dbReference>
<keyword evidence="13" id="KW-0862">Zinc</keyword>
<dbReference type="NCBIfam" id="TIGR00398">
    <property type="entry name" value="metG"/>
    <property type="match status" value="1"/>
</dbReference>
<keyword evidence="7 13" id="KW-0547">Nucleotide-binding</keyword>
<comment type="cofactor">
    <cofactor evidence="13">
        <name>Zn(2+)</name>
        <dbReference type="ChEBI" id="CHEBI:29105"/>
    </cofactor>
    <text evidence="13">Binds 1 zinc ion per subunit.</text>
</comment>
<dbReference type="Proteomes" id="UP000076079">
    <property type="component" value="Chromosome"/>
</dbReference>
<reference evidence="16 17" key="1">
    <citation type="journal article" date="2016" name="Genome Announc.">
        <title>First Complete Genome Sequence of a Subdivision 6 Acidobacterium Strain.</title>
        <authorList>
            <person name="Huang S."/>
            <person name="Vieira S."/>
            <person name="Bunk B."/>
            <person name="Riedel T."/>
            <person name="Sproer C."/>
            <person name="Overmann J."/>
        </authorList>
    </citation>
    <scope>NUCLEOTIDE SEQUENCE [LARGE SCALE GENOMIC DNA]</scope>
    <source>
        <strain evidence="17">DSM 100886 HEG_-6_39</strain>
    </source>
</reference>
<dbReference type="InterPro" id="IPR014729">
    <property type="entry name" value="Rossmann-like_a/b/a_fold"/>
</dbReference>
<evidence type="ECO:0000256" key="10">
    <source>
        <dbReference type="ARBA" id="ARBA00022917"/>
    </source>
</evidence>
<dbReference type="SUPFAM" id="SSF47323">
    <property type="entry name" value="Anticodon-binding domain of a subclass of class I aminoacyl-tRNA synthetases"/>
    <property type="match status" value="1"/>
</dbReference>
<keyword evidence="5 13" id="KW-0820">tRNA-binding</keyword>
<dbReference type="InterPro" id="IPR012340">
    <property type="entry name" value="NA-bd_OB-fold"/>
</dbReference>
<comment type="catalytic activity">
    <reaction evidence="12 13">
        <text>tRNA(Met) + L-methionine + ATP = L-methionyl-tRNA(Met) + AMP + diphosphate</text>
        <dbReference type="Rhea" id="RHEA:13481"/>
        <dbReference type="Rhea" id="RHEA-COMP:9667"/>
        <dbReference type="Rhea" id="RHEA-COMP:9698"/>
        <dbReference type="ChEBI" id="CHEBI:30616"/>
        <dbReference type="ChEBI" id="CHEBI:33019"/>
        <dbReference type="ChEBI" id="CHEBI:57844"/>
        <dbReference type="ChEBI" id="CHEBI:78442"/>
        <dbReference type="ChEBI" id="CHEBI:78530"/>
        <dbReference type="ChEBI" id="CHEBI:456215"/>
        <dbReference type="EC" id="6.1.1.10"/>
    </reaction>
</comment>
<feature type="binding site" evidence="13">
    <location>
        <position position="129"/>
    </location>
    <ligand>
        <name>Zn(2+)</name>
        <dbReference type="ChEBI" id="CHEBI:29105"/>
    </ligand>
</feature>
<comment type="subunit">
    <text evidence="3 13">Homodimer.</text>
</comment>
<evidence type="ECO:0000256" key="13">
    <source>
        <dbReference type="HAMAP-Rule" id="MF_01228"/>
    </source>
</evidence>
<dbReference type="InterPro" id="IPR015413">
    <property type="entry name" value="Methionyl/Leucyl_tRNA_Synth"/>
</dbReference>
<evidence type="ECO:0000256" key="1">
    <source>
        <dbReference type="ARBA" id="ARBA00003314"/>
    </source>
</evidence>
<dbReference type="KEGG" id="abac:LuPra_03431"/>
<name>A0A143PNL9_LUTPR</name>
<keyword evidence="6 13" id="KW-0436">Ligase</keyword>
<evidence type="ECO:0000256" key="11">
    <source>
        <dbReference type="ARBA" id="ARBA00023146"/>
    </source>
</evidence>
<dbReference type="CDD" id="cd07957">
    <property type="entry name" value="Anticodon_Ia_Met"/>
    <property type="match status" value="1"/>
</dbReference>
<evidence type="ECO:0000256" key="6">
    <source>
        <dbReference type="ARBA" id="ARBA00022598"/>
    </source>
</evidence>
<dbReference type="GO" id="GO:0005524">
    <property type="term" value="F:ATP binding"/>
    <property type="evidence" value="ECO:0007669"/>
    <property type="project" value="UniProtKB-UniRule"/>
</dbReference>
<dbReference type="HAMAP" id="MF_01228">
    <property type="entry name" value="Met_tRNA_synth_type2"/>
    <property type="match status" value="1"/>
</dbReference>
<evidence type="ECO:0000256" key="9">
    <source>
        <dbReference type="ARBA" id="ARBA00022884"/>
    </source>
</evidence>
<dbReference type="GO" id="GO:0005737">
    <property type="term" value="C:cytoplasm"/>
    <property type="evidence" value="ECO:0007669"/>
    <property type="project" value="UniProtKB-SubCell"/>
</dbReference>
<feature type="binding site" evidence="13">
    <location>
        <position position="143"/>
    </location>
    <ligand>
        <name>Zn(2+)</name>
        <dbReference type="ChEBI" id="CHEBI:29105"/>
    </ligand>
</feature>
<dbReference type="InterPro" id="IPR002300">
    <property type="entry name" value="aa-tRNA-synth_Ia"/>
</dbReference>
<dbReference type="InterPro" id="IPR004495">
    <property type="entry name" value="Met-tRNA-synth_bsu_C"/>
</dbReference>
<dbReference type="Gene3D" id="3.40.50.620">
    <property type="entry name" value="HUPs"/>
    <property type="match status" value="1"/>
</dbReference>
<dbReference type="InterPro" id="IPR002547">
    <property type="entry name" value="tRNA-bd_dom"/>
</dbReference>
<dbReference type="InterPro" id="IPR023457">
    <property type="entry name" value="Met-tRNA_synth_2"/>
</dbReference>
<keyword evidence="17" id="KW-1185">Reference proteome</keyword>
<evidence type="ECO:0000256" key="3">
    <source>
        <dbReference type="ARBA" id="ARBA00011738"/>
    </source>
</evidence>
<evidence type="ECO:0000256" key="5">
    <source>
        <dbReference type="ARBA" id="ARBA00022555"/>
    </source>
</evidence>
<proteinExistence type="inferred from homology"/>
<dbReference type="SUPFAM" id="SSF52374">
    <property type="entry name" value="Nucleotidylyl transferase"/>
    <property type="match status" value="1"/>
</dbReference>
<dbReference type="GO" id="GO:0006431">
    <property type="term" value="P:methionyl-tRNA aminoacylation"/>
    <property type="evidence" value="ECO:0007669"/>
    <property type="project" value="UniProtKB-UniRule"/>
</dbReference>
<dbReference type="GO" id="GO:0046872">
    <property type="term" value="F:metal ion binding"/>
    <property type="evidence" value="ECO:0007669"/>
    <property type="project" value="UniProtKB-KW"/>
</dbReference>
<keyword evidence="13" id="KW-0479">Metal-binding</keyword>
<reference evidence="17" key="2">
    <citation type="submission" date="2016-04" db="EMBL/GenBank/DDBJ databases">
        <title>First Complete Genome Sequence of a Subdivision 6 Acidobacterium.</title>
        <authorList>
            <person name="Huang S."/>
            <person name="Vieira S."/>
            <person name="Bunk B."/>
            <person name="Riedel T."/>
            <person name="Sproeer C."/>
            <person name="Overmann J."/>
        </authorList>
    </citation>
    <scope>NUCLEOTIDE SEQUENCE [LARGE SCALE GENOMIC DNA]</scope>
    <source>
        <strain evidence="17">DSM 100886 HEG_-6_39</strain>
    </source>
</reference>
<comment type="function">
    <text evidence="1 13">Is required not only for elongation of protein synthesis but also for the initiation of all mRNA translation through initiator tRNA(fMet) aminoacylation.</text>
</comment>
<protein>
    <recommendedName>
        <fullName evidence="13">Methionine--tRNA ligase</fullName>
        <ecNumber evidence="13">6.1.1.10</ecNumber>
    </recommendedName>
    <alternativeName>
        <fullName evidence="13">Methionyl-tRNA synthetase</fullName>
        <shortName evidence="13">MetRS</shortName>
    </alternativeName>
</protein>
<gene>
    <name evidence="13 16" type="primary">metG</name>
    <name evidence="16" type="ORF">LuPra_03431</name>
</gene>
<feature type="binding site" evidence="13">
    <location>
        <position position="146"/>
    </location>
    <ligand>
        <name>Zn(2+)</name>
        <dbReference type="ChEBI" id="CHEBI:29105"/>
    </ligand>
</feature>
<dbReference type="PANTHER" id="PTHR43326:SF1">
    <property type="entry name" value="METHIONINE--TRNA LIGASE, MITOCHONDRIAL"/>
    <property type="match status" value="1"/>
</dbReference>
<keyword evidence="10 13" id="KW-0648">Protein biosynthesis</keyword>
<dbReference type="STRING" id="1855912.LuPra_03431"/>
<keyword evidence="8 13" id="KW-0067">ATP-binding</keyword>
<feature type="binding site" evidence="13">
    <location>
        <position position="126"/>
    </location>
    <ligand>
        <name>Zn(2+)</name>
        <dbReference type="ChEBI" id="CHEBI:29105"/>
    </ligand>
</feature>
<dbReference type="GO" id="GO:0004825">
    <property type="term" value="F:methionine-tRNA ligase activity"/>
    <property type="evidence" value="ECO:0007669"/>
    <property type="project" value="UniProtKB-UniRule"/>
</dbReference>
<dbReference type="CDD" id="cd02800">
    <property type="entry name" value="tRNA_bind_EcMetRS_like"/>
    <property type="match status" value="1"/>
</dbReference>
<comment type="similarity">
    <text evidence="13">Belongs to the class-I aminoacyl-tRNA synthetase family. MetG type 2A subfamily.</text>
</comment>
<feature type="domain" description="TRNA-binding" evidence="15">
    <location>
        <begin position="577"/>
        <end position="678"/>
    </location>
</feature>
<dbReference type="Pfam" id="PF09334">
    <property type="entry name" value="tRNA-synt_1g"/>
    <property type="match status" value="1"/>
</dbReference>
<feature type="short sequence motif" description="'KMSKS' region" evidence="13">
    <location>
        <begin position="294"/>
        <end position="298"/>
    </location>
</feature>
<keyword evidence="4 13" id="KW-0963">Cytoplasm</keyword>
<dbReference type="Pfam" id="PF00133">
    <property type="entry name" value="tRNA-synt_1"/>
    <property type="match status" value="1"/>
</dbReference>
<dbReference type="GO" id="GO:0000049">
    <property type="term" value="F:tRNA binding"/>
    <property type="evidence" value="ECO:0007669"/>
    <property type="project" value="UniProtKB-UniRule"/>
</dbReference>
<keyword evidence="9 13" id="KW-0694">RNA-binding</keyword>
<evidence type="ECO:0000313" key="16">
    <source>
        <dbReference type="EMBL" id="AMY10202.1"/>
    </source>
</evidence>
<dbReference type="EMBL" id="CP015136">
    <property type="protein sequence ID" value="AMY10202.1"/>
    <property type="molecule type" value="Genomic_DNA"/>
</dbReference>
<dbReference type="InterPro" id="IPR014758">
    <property type="entry name" value="Met-tRNA_synth"/>
</dbReference>
<feature type="region of interest" description="Disordered" evidence="14">
    <location>
        <begin position="521"/>
        <end position="548"/>
    </location>
</feature>
<dbReference type="PROSITE" id="PS50886">
    <property type="entry name" value="TRBD"/>
    <property type="match status" value="1"/>
</dbReference>
<dbReference type="Gene3D" id="2.170.220.10">
    <property type="match status" value="1"/>
</dbReference>
<feature type="compositionally biased region" description="Low complexity" evidence="14">
    <location>
        <begin position="532"/>
        <end position="544"/>
    </location>
</feature>